<gene>
    <name evidence="2" type="ORF">SAMN04489720_2265</name>
</gene>
<evidence type="ECO:0000256" key="1">
    <source>
        <dbReference type="SAM" id="MobiDB-lite"/>
    </source>
</evidence>
<accession>A0A1G8F012</accession>
<evidence type="ECO:0000313" key="2">
    <source>
        <dbReference type="EMBL" id="SDH75473.1"/>
    </source>
</evidence>
<reference evidence="3" key="1">
    <citation type="submission" date="2016-10" db="EMBL/GenBank/DDBJ databases">
        <authorList>
            <person name="Varghese N."/>
            <person name="Submissions S."/>
        </authorList>
    </citation>
    <scope>NUCLEOTIDE SEQUENCE [LARGE SCALE GENOMIC DNA]</scope>
    <source>
        <strain evidence="3">DSM 22002</strain>
    </source>
</reference>
<protein>
    <submittedName>
        <fullName evidence="2">Uncharacterized protein</fullName>
    </submittedName>
</protein>
<name>A0A1G8F012_9MICO</name>
<dbReference type="EMBL" id="LT629695">
    <property type="protein sequence ID" value="SDH75473.1"/>
    <property type="molecule type" value="Genomic_DNA"/>
</dbReference>
<evidence type="ECO:0000313" key="3">
    <source>
        <dbReference type="Proteomes" id="UP000198822"/>
    </source>
</evidence>
<dbReference type="Proteomes" id="UP000198822">
    <property type="component" value="Chromosome I"/>
</dbReference>
<feature type="region of interest" description="Disordered" evidence="1">
    <location>
        <begin position="52"/>
        <end position="77"/>
    </location>
</feature>
<sequence length="77" mass="8210">MTVMEHPRLAVIGEQVTAKGLPGVFELVGFQQVDDERRAVLVRPGDVWLAPPSTLAPHEPGTPSPTGWATVRPGKAS</sequence>
<keyword evidence="3" id="KW-1185">Reference proteome</keyword>
<organism evidence="2 3">
    <name type="scientific">Agrococcus jejuensis</name>
    <dbReference type="NCBI Taxonomy" id="399736"/>
    <lineage>
        <taxon>Bacteria</taxon>
        <taxon>Bacillati</taxon>
        <taxon>Actinomycetota</taxon>
        <taxon>Actinomycetes</taxon>
        <taxon>Micrococcales</taxon>
        <taxon>Microbacteriaceae</taxon>
        <taxon>Agrococcus</taxon>
    </lineage>
</organism>
<dbReference type="STRING" id="399736.SAMN04489720_2265"/>
<dbReference type="AlphaFoldDB" id="A0A1G8F012"/>
<proteinExistence type="predicted"/>